<dbReference type="InterPro" id="IPR037176">
    <property type="entry name" value="Osmotin/thaumatin-like_sf"/>
</dbReference>
<dbReference type="PANTHER" id="PTHR38165:SF1">
    <property type="entry name" value="GLUCANASE B"/>
    <property type="match status" value="1"/>
</dbReference>
<dbReference type="InterPro" id="IPR042517">
    <property type="entry name" value="Glyco_hydro_64_N_2"/>
</dbReference>
<dbReference type="EMBL" id="CP000473">
    <property type="protein sequence ID" value="ABJ87314.1"/>
    <property type="molecule type" value="Genomic_DNA"/>
</dbReference>
<dbReference type="Pfam" id="PF16483">
    <property type="entry name" value="Glyco_hydro_64"/>
    <property type="match status" value="1"/>
</dbReference>
<protein>
    <recommendedName>
        <fullName evidence="1">GH64 domain-containing protein</fullName>
    </recommendedName>
</protein>
<gene>
    <name evidence="2" type="ordered locus">Acid_6388</name>
</gene>
<reference evidence="2" key="1">
    <citation type="submission" date="2006-10" db="EMBL/GenBank/DDBJ databases">
        <title>Complete sequence of Solibacter usitatus Ellin6076.</title>
        <authorList>
            <consortium name="US DOE Joint Genome Institute"/>
            <person name="Copeland A."/>
            <person name="Lucas S."/>
            <person name="Lapidus A."/>
            <person name="Barry K."/>
            <person name="Detter J.C."/>
            <person name="Glavina del Rio T."/>
            <person name="Hammon N."/>
            <person name="Israni S."/>
            <person name="Dalin E."/>
            <person name="Tice H."/>
            <person name="Pitluck S."/>
            <person name="Thompson L.S."/>
            <person name="Brettin T."/>
            <person name="Bruce D."/>
            <person name="Han C."/>
            <person name="Tapia R."/>
            <person name="Gilna P."/>
            <person name="Schmutz J."/>
            <person name="Larimer F."/>
            <person name="Land M."/>
            <person name="Hauser L."/>
            <person name="Kyrpides N."/>
            <person name="Mikhailova N."/>
            <person name="Janssen P.H."/>
            <person name="Kuske C.R."/>
            <person name="Richardson P."/>
        </authorList>
    </citation>
    <scope>NUCLEOTIDE SEQUENCE</scope>
    <source>
        <strain evidence="2">Ellin6076</strain>
    </source>
</reference>
<dbReference type="Gene3D" id="2.60.110.10">
    <property type="entry name" value="Thaumatin"/>
    <property type="match status" value="1"/>
</dbReference>
<feature type="domain" description="GH64" evidence="1">
    <location>
        <begin position="28"/>
        <end position="423"/>
    </location>
</feature>
<name>Q01SQ6_SOLUE</name>
<evidence type="ECO:0000259" key="1">
    <source>
        <dbReference type="PROSITE" id="PS52006"/>
    </source>
</evidence>
<evidence type="ECO:0000313" key="2">
    <source>
        <dbReference type="EMBL" id="ABJ87314.1"/>
    </source>
</evidence>
<dbReference type="InterPro" id="IPR037398">
    <property type="entry name" value="Glyco_hydro_64_fam"/>
</dbReference>
<dbReference type="KEGG" id="sus:Acid_6388"/>
<accession>Q01SQ6</accession>
<dbReference type="InParanoid" id="Q01SQ6"/>
<organism evidence="2">
    <name type="scientific">Solibacter usitatus (strain Ellin6076)</name>
    <dbReference type="NCBI Taxonomy" id="234267"/>
    <lineage>
        <taxon>Bacteria</taxon>
        <taxon>Pseudomonadati</taxon>
        <taxon>Acidobacteriota</taxon>
        <taxon>Terriglobia</taxon>
        <taxon>Bryobacterales</taxon>
        <taxon>Solibacteraceae</taxon>
        <taxon>Candidatus Solibacter</taxon>
    </lineage>
</organism>
<dbReference type="CAZy" id="GH64">
    <property type="family name" value="Glycoside Hydrolase Family 64"/>
</dbReference>
<dbReference type="Gene3D" id="3.30.920.50">
    <property type="entry name" value="Beta-1,3-glucanase, C-terminal domain"/>
    <property type="match status" value="1"/>
</dbReference>
<dbReference type="HOGENOM" id="CLU_032886_1_1_0"/>
<dbReference type="AlphaFoldDB" id="Q01SQ6"/>
<proteinExistence type="predicted"/>
<dbReference type="PROSITE" id="PS52006">
    <property type="entry name" value="GH64"/>
    <property type="match status" value="1"/>
</dbReference>
<dbReference type="eggNOG" id="COG3250">
    <property type="taxonomic scope" value="Bacteria"/>
</dbReference>
<dbReference type="OrthoDB" id="5513218at2"/>
<dbReference type="InterPro" id="IPR032477">
    <property type="entry name" value="Glyco_hydro_64"/>
</dbReference>
<dbReference type="STRING" id="234267.Acid_6388"/>
<dbReference type="PANTHER" id="PTHR38165">
    <property type="match status" value="1"/>
</dbReference>
<sequence length="424" mass="45787">MRNPNQDRKLCSIRSASPANSRVRFGLPRLYTVALAPGVHVHLQFNVGHAKVWFAYYGIDPATNKQAHADAAGNLVANVPSTEPTPALANPVSPGPIALPMLTAARLYVSIDEPVLFPVDPAGTPIPPRAADPTDANYQTRWDFFEVTYLPLRGTDGLFNFNLSNVQSANLPLSFEVSGADPGTKQPVQYSRGWLAGGFGKFLSYLGANADFRQLILSGTGRTLAPGTAITAFEQKVIAAPLMSVSYWKTYVEQVWAKFAGVDLTFVGDPPPQSNTFVTWTGRVGNGQFSFTTTDLPDLVPIVLAPPSTSDLFENNFLFCVSGCGTPGSLQQNYALQLFGTLCAAFNRSVMLTTTTLANAPDCAWCRATEKFYQDPTTNHYSKAIHANAIDGLAYAFQSDDHCNASDFVSLINPTVLTITLSDD</sequence>